<dbReference type="Pfam" id="PF13237">
    <property type="entry name" value="Fer4_10"/>
    <property type="match status" value="1"/>
</dbReference>
<keyword evidence="5" id="KW-0411">Iron-sulfur</keyword>
<reference evidence="7" key="1">
    <citation type="submission" date="2020-07" db="EMBL/GenBank/DDBJ databases">
        <title>Methanobacterium. sp. MethCan genome.</title>
        <authorList>
            <person name="Postec A."/>
            <person name="Quemeneur M."/>
        </authorList>
    </citation>
    <scope>NUCLEOTIDE SEQUENCE</scope>
    <source>
        <strain evidence="7">MethCAN</strain>
    </source>
</reference>
<dbReference type="PROSITE" id="PS00198">
    <property type="entry name" value="4FE4S_FER_1"/>
    <property type="match status" value="4"/>
</dbReference>
<evidence type="ECO:0000256" key="3">
    <source>
        <dbReference type="ARBA" id="ARBA00022737"/>
    </source>
</evidence>
<dbReference type="InterPro" id="IPR017896">
    <property type="entry name" value="4Fe4S_Fe-S-bd"/>
</dbReference>
<dbReference type="KEGG" id="meme:HYG87_07175"/>
<dbReference type="SUPFAM" id="SSF54862">
    <property type="entry name" value="4Fe-4S ferredoxins"/>
    <property type="match status" value="3"/>
</dbReference>
<dbReference type="CDD" id="cd10549">
    <property type="entry name" value="MtMvhB_like"/>
    <property type="match status" value="2"/>
</dbReference>
<dbReference type="OrthoDB" id="23833at2157"/>
<dbReference type="Gene3D" id="3.30.70.20">
    <property type="match status" value="5"/>
</dbReference>
<dbReference type="Proteomes" id="UP000681041">
    <property type="component" value="Chromosome"/>
</dbReference>
<keyword evidence="4" id="KW-0408">Iron</keyword>
<dbReference type="PANTHER" id="PTHR43687:SF1">
    <property type="entry name" value="FERREDOXIN III"/>
    <property type="match status" value="1"/>
</dbReference>
<proteinExistence type="predicted"/>
<dbReference type="InterPro" id="IPR050572">
    <property type="entry name" value="Fe-S_Ferredoxin"/>
</dbReference>
<sequence length="333" mass="36815">MPKIERKGKETRCLEHRNSKCLGCGICVDICPTNALRTGPLLPIARGILQGDLVAIDNNKCCLCGLCASACPFDALKFTIDGENSRNMDMYPKWNHSSEIDEETCIYCGKCSTACPRDAIFMNRTLPDRKELVSGETEVNQDKCIFCGMCEESCPADAINIEKINPDSSNPSIGTSTKINESKCIYCSICRRICPQDAIKIVCTTCMYSDEIPDPQISGNIVMDEEKCINCSWCQEICPVEAAHITKPFSGEIFFEEEFECKGDSCHACADVCSCNAISMVDNHSYINPQFCVLCGACSRVCPQKGISIKRKDLNLTNVRSKAWNARFSSLKS</sequence>
<keyword evidence="3" id="KW-0677">Repeat</keyword>
<dbReference type="PROSITE" id="PS51379">
    <property type="entry name" value="4FE4S_FER_2"/>
    <property type="match status" value="8"/>
</dbReference>
<dbReference type="InterPro" id="IPR043256">
    <property type="entry name" value="MvhB-like"/>
</dbReference>
<dbReference type="PANTHER" id="PTHR43687">
    <property type="entry name" value="ADENYLYLSULFATE REDUCTASE, BETA SUBUNIT"/>
    <property type="match status" value="1"/>
</dbReference>
<name>A0A8T8K6A0_9EURY</name>
<dbReference type="GeneID" id="64820534"/>
<evidence type="ECO:0000256" key="1">
    <source>
        <dbReference type="ARBA" id="ARBA00022485"/>
    </source>
</evidence>
<keyword evidence="8" id="KW-1185">Reference proteome</keyword>
<dbReference type="RefSeq" id="WP_211532514.1">
    <property type="nucleotide sequence ID" value="NZ_CP058560.1"/>
</dbReference>
<feature type="domain" description="4Fe-4S ferredoxin-type" evidence="6">
    <location>
        <begin position="283"/>
        <end position="312"/>
    </location>
</feature>
<feature type="domain" description="4Fe-4S ferredoxin-type" evidence="6">
    <location>
        <begin position="251"/>
        <end position="282"/>
    </location>
</feature>
<dbReference type="GO" id="GO:0051539">
    <property type="term" value="F:4 iron, 4 sulfur cluster binding"/>
    <property type="evidence" value="ECO:0007669"/>
    <property type="project" value="UniProtKB-KW"/>
</dbReference>
<organism evidence="7 8">
    <name type="scientific">Methanobacterium alkalithermotolerans</name>
    <dbReference type="NCBI Taxonomy" id="2731220"/>
    <lineage>
        <taxon>Archaea</taxon>
        <taxon>Methanobacteriati</taxon>
        <taxon>Methanobacteriota</taxon>
        <taxon>Methanomada group</taxon>
        <taxon>Methanobacteria</taxon>
        <taxon>Methanobacteriales</taxon>
        <taxon>Methanobacteriaceae</taxon>
        <taxon>Methanobacterium</taxon>
    </lineage>
</organism>
<dbReference type="FunFam" id="3.30.70.20:FF:000035">
    <property type="entry name" value="Iron hydrogenase 1"/>
    <property type="match status" value="1"/>
</dbReference>
<dbReference type="Pfam" id="PF12838">
    <property type="entry name" value="Fer4_7"/>
    <property type="match status" value="1"/>
</dbReference>
<evidence type="ECO:0000313" key="7">
    <source>
        <dbReference type="EMBL" id="QUH23557.1"/>
    </source>
</evidence>
<keyword evidence="2" id="KW-0479">Metal-binding</keyword>
<feature type="domain" description="4Fe-4S ferredoxin-type" evidence="6">
    <location>
        <begin position="12"/>
        <end position="41"/>
    </location>
</feature>
<dbReference type="GO" id="GO:0046872">
    <property type="term" value="F:metal ion binding"/>
    <property type="evidence" value="ECO:0007669"/>
    <property type="project" value="UniProtKB-KW"/>
</dbReference>
<dbReference type="InterPro" id="IPR017900">
    <property type="entry name" value="4Fe4S_Fe_S_CS"/>
</dbReference>
<dbReference type="Pfam" id="PF00037">
    <property type="entry name" value="Fer4"/>
    <property type="match status" value="3"/>
</dbReference>
<dbReference type="GO" id="GO:0016491">
    <property type="term" value="F:oxidoreductase activity"/>
    <property type="evidence" value="ECO:0007669"/>
    <property type="project" value="UniProtKB-ARBA"/>
</dbReference>
<evidence type="ECO:0000256" key="2">
    <source>
        <dbReference type="ARBA" id="ARBA00022723"/>
    </source>
</evidence>
<feature type="domain" description="4Fe-4S ferredoxin-type" evidence="6">
    <location>
        <begin position="96"/>
        <end position="125"/>
    </location>
</feature>
<evidence type="ECO:0000313" key="8">
    <source>
        <dbReference type="Proteomes" id="UP000681041"/>
    </source>
</evidence>
<protein>
    <submittedName>
        <fullName evidence="7">4Fe-4S binding protein</fullName>
    </submittedName>
</protein>
<keyword evidence="1" id="KW-0004">4Fe-4S</keyword>
<feature type="domain" description="4Fe-4S ferredoxin-type" evidence="6">
    <location>
        <begin position="52"/>
        <end position="81"/>
    </location>
</feature>
<gene>
    <name evidence="7" type="ORF">HYG87_07175</name>
</gene>
<dbReference type="PIRSF" id="PIRSF005658">
    <property type="entry name" value="FwdF"/>
    <property type="match status" value="1"/>
</dbReference>
<feature type="domain" description="4Fe-4S ferredoxin-type" evidence="6">
    <location>
        <begin position="135"/>
        <end position="164"/>
    </location>
</feature>
<dbReference type="AlphaFoldDB" id="A0A8T8K6A0"/>
<dbReference type="NCBIfam" id="NF042909">
    <property type="entry name" value="FMH_DH_FwdF"/>
    <property type="match status" value="1"/>
</dbReference>
<evidence type="ECO:0000259" key="6">
    <source>
        <dbReference type="PROSITE" id="PS51379"/>
    </source>
</evidence>
<evidence type="ECO:0000256" key="4">
    <source>
        <dbReference type="ARBA" id="ARBA00023004"/>
    </source>
</evidence>
<feature type="domain" description="4Fe-4S ferredoxin-type" evidence="6">
    <location>
        <begin position="219"/>
        <end position="248"/>
    </location>
</feature>
<accession>A0A8T8K6A0</accession>
<evidence type="ECO:0000256" key="5">
    <source>
        <dbReference type="ARBA" id="ARBA00023014"/>
    </source>
</evidence>
<dbReference type="InterPro" id="IPR053559">
    <property type="entry name" value="Polyferredoxin"/>
</dbReference>
<feature type="domain" description="4Fe-4S ferredoxin-type" evidence="6">
    <location>
        <begin position="175"/>
        <end position="204"/>
    </location>
</feature>
<dbReference type="EMBL" id="CP058560">
    <property type="protein sequence ID" value="QUH23557.1"/>
    <property type="molecule type" value="Genomic_DNA"/>
</dbReference>